<dbReference type="PROSITE" id="PS00697">
    <property type="entry name" value="DNA_LIGASE_A1"/>
    <property type="match status" value="1"/>
</dbReference>
<keyword evidence="8 15" id="KW-0227">DNA damage</keyword>
<dbReference type="InterPro" id="IPR012340">
    <property type="entry name" value="NA-bd_OB-fold"/>
</dbReference>
<dbReference type="GO" id="GO:0005524">
    <property type="term" value="F:ATP binding"/>
    <property type="evidence" value="ECO:0007669"/>
    <property type="project" value="UniProtKB-KW"/>
</dbReference>
<keyword evidence="5" id="KW-0479">Metal-binding</keyword>
<dbReference type="HOGENOM" id="CLU_004844_0_0_1"/>
<evidence type="ECO:0000313" key="21">
    <source>
        <dbReference type="Proteomes" id="UP000009168"/>
    </source>
</evidence>
<dbReference type="EMBL" id="GG662644">
    <property type="protein sequence ID" value="EAR99063.1"/>
    <property type="molecule type" value="Genomic_DNA"/>
</dbReference>
<dbReference type="InterPro" id="IPR036420">
    <property type="entry name" value="BRCT_dom_sf"/>
</dbReference>
<dbReference type="InterPro" id="IPR021536">
    <property type="entry name" value="DNA_ligase_IV_dom"/>
</dbReference>
<dbReference type="OrthoDB" id="206088at2759"/>
<dbReference type="Pfam" id="PF11411">
    <property type="entry name" value="DNA_ligase_IV"/>
    <property type="match status" value="1"/>
</dbReference>
<keyword evidence="4 15" id="KW-0436">Ligase</keyword>
<dbReference type="Gene3D" id="2.40.50.140">
    <property type="entry name" value="Nucleic acid-binding proteins"/>
    <property type="match status" value="1"/>
</dbReference>
<dbReference type="InterPro" id="IPR012308">
    <property type="entry name" value="DNA_ligase_ATP-dep_N"/>
</dbReference>
<dbReference type="RefSeq" id="XP_001019308.1">
    <property type="nucleotide sequence ID" value="XM_001019308.1"/>
</dbReference>
<name>Q23RI5_TETTS</name>
<dbReference type="GO" id="GO:0003910">
    <property type="term" value="F:DNA ligase (ATP) activity"/>
    <property type="evidence" value="ECO:0007669"/>
    <property type="project" value="UniProtKB-EC"/>
</dbReference>
<dbReference type="InterPro" id="IPR029710">
    <property type="entry name" value="LIG4"/>
</dbReference>
<dbReference type="GO" id="GO:0071897">
    <property type="term" value="P:DNA biosynthetic process"/>
    <property type="evidence" value="ECO:0007669"/>
    <property type="project" value="InterPro"/>
</dbReference>
<evidence type="ECO:0000256" key="15">
    <source>
        <dbReference type="RuleBase" id="RU000617"/>
    </source>
</evidence>
<dbReference type="InterPro" id="IPR000977">
    <property type="entry name" value="DNA_ligase_ATP-dep"/>
</dbReference>
<dbReference type="InterPro" id="IPR016059">
    <property type="entry name" value="DNA_ligase_ATP-dep_CS"/>
</dbReference>
<comment type="subcellular location">
    <subcellularLocation>
        <location evidence="2">Nucleus</location>
    </subcellularLocation>
</comment>
<dbReference type="CDD" id="cd07968">
    <property type="entry name" value="OBF_DNA_ligase_IV"/>
    <property type="match status" value="1"/>
</dbReference>
<dbReference type="Gene3D" id="1.10.3260.10">
    <property type="entry name" value="DNA ligase, ATP-dependent, N-terminal domain"/>
    <property type="match status" value="1"/>
</dbReference>
<evidence type="ECO:0000256" key="16">
    <source>
        <dbReference type="RuleBase" id="RU004196"/>
    </source>
</evidence>
<comment type="cofactor">
    <cofactor evidence="1">
        <name>Mg(2+)</name>
        <dbReference type="ChEBI" id="CHEBI:18420"/>
    </cofactor>
</comment>
<dbReference type="PANTHER" id="PTHR45997">
    <property type="entry name" value="DNA LIGASE 4"/>
    <property type="match status" value="1"/>
</dbReference>
<evidence type="ECO:0000256" key="9">
    <source>
        <dbReference type="ARBA" id="ARBA00022840"/>
    </source>
</evidence>
<dbReference type="GO" id="GO:0006310">
    <property type="term" value="P:DNA recombination"/>
    <property type="evidence" value="ECO:0007669"/>
    <property type="project" value="UniProtKB-KW"/>
</dbReference>
<dbReference type="InParanoid" id="Q23RI5"/>
<dbReference type="Gene3D" id="3.30.470.30">
    <property type="entry name" value="DNA ligase/mRNA capping enzyme"/>
    <property type="match status" value="1"/>
</dbReference>
<reference evidence="21" key="1">
    <citation type="journal article" date="2006" name="PLoS Biol.">
        <title>Macronuclear genome sequence of the ciliate Tetrahymena thermophila, a model eukaryote.</title>
        <authorList>
            <person name="Eisen J.A."/>
            <person name="Coyne R.S."/>
            <person name="Wu M."/>
            <person name="Wu D."/>
            <person name="Thiagarajan M."/>
            <person name="Wortman J.R."/>
            <person name="Badger J.H."/>
            <person name="Ren Q."/>
            <person name="Amedeo P."/>
            <person name="Jones K.M."/>
            <person name="Tallon L.J."/>
            <person name="Delcher A.L."/>
            <person name="Salzberg S.L."/>
            <person name="Silva J.C."/>
            <person name="Haas B.J."/>
            <person name="Majoros W.H."/>
            <person name="Farzad M."/>
            <person name="Carlton J.M."/>
            <person name="Smith R.K. Jr."/>
            <person name="Garg J."/>
            <person name="Pearlman R.E."/>
            <person name="Karrer K.M."/>
            <person name="Sun L."/>
            <person name="Manning G."/>
            <person name="Elde N.C."/>
            <person name="Turkewitz A.P."/>
            <person name="Asai D.J."/>
            <person name="Wilkes D.E."/>
            <person name="Wang Y."/>
            <person name="Cai H."/>
            <person name="Collins K."/>
            <person name="Stewart B.A."/>
            <person name="Lee S.R."/>
            <person name="Wilamowska K."/>
            <person name="Weinberg Z."/>
            <person name="Ruzzo W.L."/>
            <person name="Wloga D."/>
            <person name="Gaertig J."/>
            <person name="Frankel J."/>
            <person name="Tsao C.-C."/>
            <person name="Gorovsky M.A."/>
            <person name="Keeling P.J."/>
            <person name="Waller R.F."/>
            <person name="Patron N.J."/>
            <person name="Cherry J.M."/>
            <person name="Stover N.A."/>
            <person name="Krieger C.J."/>
            <person name="del Toro C."/>
            <person name="Ryder H.F."/>
            <person name="Williamson S.C."/>
            <person name="Barbeau R.A."/>
            <person name="Hamilton E.P."/>
            <person name="Orias E."/>
        </authorList>
    </citation>
    <scope>NUCLEOTIDE SEQUENCE [LARGE SCALE GENOMIC DNA]</scope>
    <source>
        <strain evidence="21">SB210</strain>
    </source>
</reference>
<evidence type="ECO:0000256" key="10">
    <source>
        <dbReference type="ARBA" id="ARBA00022842"/>
    </source>
</evidence>
<evidence type="ECO:0000256" key="1">
    <source>
        <dbReference type="ARBA" id="ARBA00001946"/>
    </source>
</evidence>
<evidence type="ECO:0000256" key="13">
    <source>
        <dbReference type="ARBA" id="ARBA00023242"/>
    </source>
</evidence>
<evidence type="ECO:0000256" key="8">
    <source>
        <dbReference type="ARBA" id="ARBA00022763"/>
    </source>
</evidence>
<comment type="similarity">
    <text evidence="3 16">Belongs to the ATP-dependent DNA ligase family.</text>
</comment>
<evidence type="ECO:0000256" key="4">
    <source>
        <dbReference type="ARBA" id="ARBA00022598"/>
    </source>
</evidence>
<dbReference type="Gene3D" id="3.40.50.10190">
    <property type="entry name" value="BRCT domain"/>
    <property type="match status" value="1"/>
</dbReference>
<evidence type="ECO:0000259" key="18">
    <source>
        <dbReference type="PROSITE" id="PS50160"/>
    </source>
</evidence>
<dbReference type="CDD" id="cd07903">
    <property type="entry name" value="Adenylation_DNA_ligase_IV"/>
    <property type="match status" value="1"/>
</dbReference>
<proteinExistence type="inferred from homology"/>
<keyword evidence="7 15" id="KW-0547">Nucleotide-binding</keyword>
<evidence type="ECO:0000313" key="20">
    <source>
        <dbReference type="EMBL" id="EAR99063.1"/>
    </source>
</evidence>
<feature type="region of interest" description="Disordered" evidence="17">
    <location>
        <begin position="702"/>
        <end position="747"/>
    </location>
</feature>
<protein>
    <recommendedName>
        <fullName evidence="15">DNA ligase</fullName>
        <ecNumber evidence="15">6.5.1.1</ecNumber>
    </recommendedName>
</protein>
<sequence>MQNYYKWHKIKQEQNQELSVNIKPISSSKMKQSDISTRKKKAQEYNMDFDEFQQEDSKINQNSDNFHFGDSADEYGIDSPKMKREKAVKEEDNTFRLEIKKSPILEKTLFSFLVKFYNQVQQSKKGQRKKFVQRFIDSTFKTNRCPSYTFTILRLIMPHHDKQRLNYGLNYKNLAKVLSEVFALSEDKRQQLLNYKRPLKDNQQVVGDFGEVVQNVLQAFTQKATLTINDVDRCLDELAQPQNRDLASKEKVLRNCLKNATSEEIKWISRLILKDLNLGINHEIILALFHPDAVVLFNSTSSLWEVCKEFVDPNHKLSNVLRLFHPIKPMLAGRKTLKSIEAILKGKNYLVETKFDGERIQCHVSPESLMFFTRNSNNYTNIYERMIEHVRRSLKDAVHSCILDGEMVVVNKITGQRVQFGLNKTVAMEREDDELCICYKIFDILYLKTKDNKEYALTEYTLQYRKKILENLIDNQQDRVEVIFGREYSDINDILTEFNEAIHRNDEGIVIKQLDTLYYPDDRSDKWIKMKGDYYEGIIDTLDLIVIGGYFGEKSYKINGIGDWTDHITHYLVAVAKKIDLQNPSNSILVPFAKVGAGFTARDYADIKARMRDQWVRTNHSNKTPSFIIQNWKPGEKDKPDAYILSPQNSLILEIRATEIIQSSQYPTNYTLRFPRFEKFRRDKDWFDCMKFNEIIEMTQNLKKKEQKESDKEDNASDEEQDENGGKLKKKRKGQNGEEIEVNRQGRKPNWKTNKVMAQYLDIDVSDVKVESNIFNNFVFNIINLPHEVSLSEEKILLEKAQIEKGIVANGGKKVQNDSNLVTHYIASHYDFKVQVIGDHYKVNVLSLQWVKDCIKKKTLLDYSPRYIIYGQDQLLERNKLLYDQYGDSYYKDVDEDELLDILKSMKIDQIEEEFQENEEFEEAVKDIISMKNQLFKECFPQGQTYCFYNANDKLNSDIDLRYLVDLIQFSGNQVVFDLQDEIDYIVALDYSEAENEKIITFREKNRSMEVITPKNLLNNFGIALE</sequence>
<keyword evidence="21" id="KW-1185">Reference proteome</keyword>
<dbReference type="InterPro" id="IPR044125">
    <property type="entry name" value="Adenylation_DNA_ligase_IV"/>
</dbReference>
<evidence type="ECO:0000256" key="6">
    <source>
        <dbReference type="ARBA" id="ARBA00022737"/>
    </source>
</evidence>
<keyword evidence="12 15" id="KW-0234">DNA repair</keyword>
<evidence type="ECO:0000256" key="5">
    <source>
        <dbReference type="ARBA" id="ARBA00022723"/>
    </source>
</evidence>
<organism evidence="20 21">
    <name type="scientific">Tetrahymena thermophila (strain SB210)</name>
    <dbReference type="NCBI Taxonomy" id="312017"/>
    <lineage>
        <taxon>Eukaryota</taxon>
        <taxon>Sar</taxon>
        <taxon>Alveolata</taxon>
        <taxon>Ciliophora</taxon>
        <taxon>Intramacronucleata</taxon>
        <taxon>Oligohymenophorea</taxon>
        <taxon>Hymenostomatida</taxon>
        <taxon>Tetrahymenina</taxon>
        <taxon>Tetrahymenidae</taxon>
        <taxon>Tetrahymena</taxon>
    </lineage>
</organism>
<evidence type="ECO:0000256" key="2">
    <source>
        <dbReference type="ARBA" id="ARBA00004123"/>
    </source>
</evidence>
<dbReference type="GO" id="GO:0032807">
    <property type="term" value="C:DNA ligase IV complex"/>
    <property type="evidence" value="ECO:0007669"/>
    <property type="project" value="TreeGrafter"/>
</dbReference>
<dbReference type="GO" id="GO:0046872">
    <property type="term" value="F:metal ion binding"/>
    <property type="evidence" value="ECO:0007669"/>
    <property type="project" value="UniProtKB-KW"/>
</dbReference>
<dbReference type="GO" id="GO:0006297">
    <property type="term" value="P:nucleotide-excision repair, DNA gap filling"/>
    <property type="evidence" value="ECO:0007669"/>
    <property type="project" value="TreeGrafter"/>
</dbReference>
<feature type="compositionally biased region" description="Basic and acidic residues" evidence="17">
    <location>
        <begin position="703"/>
        <end position="715"/>
    </location>
</feature>
<dbReference type="PROSITE" id="PS50172">
    <property type="entry name" value="BRCT"/>
    <property type="match status" value="1"/>
</dbReference>
<dbReference type="AlphaFoldDB" id="Q23RI5"/>
<dbReference type="InterPro" id="IPR036599">
    <property type="entry name" value="DNA_ligase_N_sf"/>
</dbReference>
<comment type="catalytic activity">
    <reaction evidence="14 15">
        <text>ATP + (deoxyribonucleotide)n-3'-hydroxyl + 5'-phospho-(deoxyribonucleotide)m = (deoxyribonucleotide)n+m + AMP + diphosphate.</text>
        <dbReference type="EC" id="6.5.1.1"/>
    </reaction>
</comment>
<dbReference type="eggNOG" id="KOG0966">
    <property type="taxonomic scope" value="Eukaryota"/>
</dbReference>
<dbReference type="Pfam" id="PF01068">
    <property type="entry name" value="DNA_ligase_A_M"/>
    <property type="match status" value="1"/>
</dbReference>
<dbReference type="PROSITE" id="PS50160">
    <property type="entry name" value="DNA_LIGASE_A3"/>
    <property type="match status" value="1"/>
</dbReference>
<dbReference type="NCBIfam" id="TIGR00574">
    <property type="entry name" value="dnl1"/>
    <property type="match status" value="1"/>
</dbReference>
<dbReference type="GO" id="GO:0003677">
    <property type="term" value="F:DNA binding"/>
    <property type="evidence" value="ECO:0007669"/>
    <property type="project" value="InterPro"/>
</dbReference>
<dbReference type="PANTHER" id="PTHR45997:SF1">
    <property type="entry name" value="DNA LIGASE 4"/>
    <property type="match status" value="1"/>
</dbReference>
<dbReference type="EC" id="6.5.1.1" evidence="15"/>
<accession>Q23RI5</accession>
<dbReference type="KEGG" id="tet:TTHERM_00387050"/>
<dbReference type="Pfam" id="PF04675">
    <property type="entry name" value="DNA_ligase_A_N"/>
    <property type="match status" value="1"/>
</dbReference>
<keyword evidence="13" id="KW-0539">Nucleus</keyword>
<keyword evidence="11 15" id="KW-0233">DNA recombination</keyword>
<evidence type="ECO:0000256" key="11">
    <source>
        <dbReference type="ARBA" id="ARBA00023172"/>
    </source>
</evidence>
<dbReference type="InterPro" id="IPR001357">
    <property type="entry name" value="BRCT_dom"/>
</dbReference>
<keyword evidence="10" id="KW-0460">Magnesium</keyword>
<evidence type="ECO:0000256" key="7">
    <source>
        <dbReference type="ARBA" id="ARBA00022741"/>
    </source>
</evidence>
<dbReference type="GeneID" id="7825974"/>
<dbReference type="SUPFAM" id="SSF52113">
    <property type="entry name" value="BRCT domain"/>
    <property type="match status" value="1"/>
</dbReference>
<dbReference type="Proteomes" id="UP000009168">
    <property type="component" value="Unassembled WGS sequence"/>
</dbReference>
<dbReference type="SUPFAM" id="SSF50249">
    <property type="entry name" value="Nucleic acid-binding proteins"/>
    <property type="match status" value="1"/>
</dbReference>
<evidence type="ECO:0000259" key="19">
    <source>
        <dbReference type="PROSITE" id="PS50172"/>
    </source>
</evidence>
<dbReference type="InterPro" id="IPR012309">
    <property type="entry name" value="DNA_ligase_ATP-dep_C"/>
</dbReference>
<dbReference type="STRING" id="312017.Q23RI5"/>
<keyword evidence="6" id="KW-0677">Repeat</keyword>
<dbReference type="SUPFAM" id="SSF56091">
    <property type="entry name" value="DNA ligase/mRNA capping enzyme, catalytic domain"/>
    <property type="match status" value="1"/>
</dbReference>
<evidence type="ECO:0000256" key="14">
    <source>
        <dbReference type="ARBA" id="ARBA00034003"/>
    </source>
</evidence>
<dbReference type="OMA" id="EGIMIKH"/>
<dbReference type="SUPFAM" id="SSF117018">
    <property type="entry name" value="ATP-dependent DNA ligase DNA-binding domain"/>
    <property type="match status" value="1"/>
</dbReference>
<evidence type="ECO:0000256" key="3">
    <source>
        <dbReference type="ARBA" id="ARBA00007572"/>
    </source>
</evidence>
<keyword evidence="9 15" id="KW-0067">ATP-binding</keyword>
<feature type="domain" description="BRCT" evidence="19">
    <location>
        <begin position="770"/>
        <end position="868"/>
    </location>
</feature>
<feature type="domain" description="ATP-dependent DNA ligase family profile" evidence="18">
    <location>
        <begin position="430"/>
        <end position="577"/>
    </location>
</feature>
<gene>
    <name evidence="20" type="ORF">TTHERM_00387050</name>
</gene>
<dbReference type="GO" id="GO:0006303">
    <property type="term" value="P:double-strand break repair via nonhomologous end joining"/>
    <property type="evidence" value="ECO:0007669"/>
    <property type="project" value="TreeGrafter"/>
</dbReference>
<dbReference type="InterPro" id="IPR012310">
    <property type="entry name" value="DNA_ligase_ATP-dep_cent"/>
</dbReference>
<evidence type="ECO:0000256" key="17">
    <source>
        <dbReference type="SAM" id="MobiDB-lite"/>
    </source>
</evidence>
<dbReference type="Pfam" id="PF04679">
    <property type="entry name" value="DNA_ligase_A_C"/>
    <property type="match status" value="1"/>
</dbReference>
<evidence type="ECO:0000256" key="12">
    <source>
        <dbReference type="ARBA" id="ARBA00023204"/>
    </source>
</evidence>